<sequence length="83" mass="9170">MVIEGSLRGILLVNCYQYLKVAHDWKVLREGVVERLQVGLYELLDTDSLSNLLRATDLRPAFTPADVFATAAAVVEVSGLYDS</sequence>
<evidence type="ECO:0000313" key="1">
    <source>
        <dbReference type="EMBL" id="CCQ47186.1"/>
    </source>
</evidence>
<reference evidence="2" key="1">
    <citation type="journal article" date="2014" name="Genome Announc.">
        <title>Genome Sequence of Arthrobacter siccitolerans 4J27, a Xeroprotectant-Producing Desiccation-Tolerant Microorganism.</title>
        <authorList>
            <person name="Manzanera M."/>
            <person name="Santa-Cruz-Calvo L."/>
            <person name="Vilchez J.I."/>
            <person name="Garcia-Fontana C."/>
            <person name="Silva-Castro G.A."/>
            <person name="Calvo C."/>
            <person name="Gonzalez-Lopez J."/>
        </authorList>
    </citation>
    <scope>NUCLEOTIDE SEQUENCE [LARGE SCALE GENOMIC DNA]</scope>
    <source>
        <strain evidence="2">4J27</strain>
    </source>
</reference>
<organism evidence="1 2">
    <name type="scientific">Pseudarthrobacter siccitolerans</name>
    <dbReference type="NCBI Taxonomy" id="861266"/>
    <lineage>
        <taxon>Bacteria</taxon>
        <taxon>Bacillati</taxon>
        <taxon>Actinomycetota</taxon>
        <taxon>Actinomycetes</taxon>
        <taxon>Micrococcales</taxon>
        <taxon>Micrococcaceae</taxon>
        <taxon>Pseudarthrobacter</taxon>
    </lineage>
</organism>
<name>A0A024H625_9MICC</name>
<evidence type="ECO:0000313" key="2">
    <source>
        <dbReference type="Proteomes" id="UP000035722"/>
    </source>
</evidence>
<dbReference type="AlphaFoldDB" id="A0A024H625"/>
<accession>A0A024H625</accession>
<gene>
    <name evidence="1" type="ORF">ARTSIC4J27_3166</name>
</gene>
<keyword evidence="2" id="KW-1185">Reference proteome</keyword>
<dbReference type="EMBL" id="CAQI01000048">
    <property type="protein sequence ID" value="CCQ47186.1"/>
    <property type="molecule type" value="Genomic_DNA"/>
</dbReference>
<protein>
    <submittedName>
        <fullName evidence="1">Uncharacterized protein</fullName>
    </submittedName>
</protein>
<dbReference type="Proteomes" id="UP000035722">
    <property type="component" value="Unassembled WGS sequence"/>
</dbReference>
<comment type="caution">
    <text evidence="1">The sequence shown here is derived from an EMBL/GenBank/DDBJ whole genome shotgun (WGS) entry which is preliminary data.</text>
</comment>
<dbReference type="STRING" id="861266.ARTSIC4J27_3166"/>
<proteinExistence type="predicted"/>